<dbReference type="PROSITE" id="PS51462">
    <property type="entry name" value="NUDIX"/>
    <property type="match status" value="1"/>
</dbReference>
<dbReference type="GO" id="GO:1901909">
    <property type="term" value="P:diadenosine hexaphosphate catabolic process"/>
    <property type="evidence" value="ECO:0007669"/>
    <property type="project" value="TreeGrafter"/>
</dbReference>
<dbReference type="GO" id="GO:1901907">
    <property type="term" value="P:diadenosine pentaphosphate catabolic process"/>
    <property type="evidence" value="ECO:0007669"/>
    <property type="project" value="TreeGrafter"/>
</dbReference>
<dbReference type="EC" id="3.6.1.52" evidence="3"/>
<dbReference type="Proteomes" id="UP000887569">
    <property type="component" value="Unplaced"/>
</dbReference>
<dbReference type="AlphaFoldDB" id="A0A915B5A1"/>
<comment type="cofactor">
    <cofactor evidence="1">
        <name>Mg(2+)</name>
        <dbReference type="ChEBI" id="CHEBI:18420"/>
    </cofactor>
</comment>
<keyword evidence="6" id="KW-0460">Magnesium</keyword>
<dbReference type="InterPro" id="IPR015797">
    <property type="entry name" value="NUDIX_hydrolase-like_dom_sf"/>
</dbReference>
<dbReference type="CDD" id="cd04666">
    <property type="entry name" value="NUDIX_DIPP2_like_Nudt4"/>
    <property type="match status" value="1"/>
</dbReference>
<sequence length="175" mass="19807">MHKRNGERQRDEHGFRLRAVGVCTRGEGQCRQILLVTGGKDEQRWVIPGGGIEKNEGDGDAAVREVLEEAGVKARIITRLGEFRDEIRRHRTVAFLLSVEEELDEWEDGCVGRKRQWMSLNEGLLRVKSSQAPIIRRVLTRNVGISAMKAREGNNLIVEKLLKTSSFNFCPLISV</sequence>
<dbReference type="GO" id="GO:0000298">
    <property type="term" value="F:endopolyphosphatase activity"/>
    <property type="evidence" value="ECO:0007669"/>
    <property type="project" value="TreeGrafter"/>
</dbReference>
<evidence type="ECO:0000259" key="8">
    <source>
        <dbReference type="PROSITE" id="PS51462"/>
    </source>
</evidence>
<organism evidence="9 10">
    <name type="scientific">Parascaris univalens</name>
    <name type="common">Nematode worm</name>
    <dbReference type="NCBI Taxonomy" id="6257"/>
    <lineage>
        <taxon>Eukaryota</taxon>
        <taxon>Metazoa</taxon>
        <taxon>Ecdysozoa</taxon>
        <taxon>Nematoda</taxon>
        <taxon>Chromadorea</taxon>
        <taxon>Rhabditida</taxon>
        <taxon>Spirurina</taxon>
        <taxon>Ascaridomorpha</taxon>
        <taxon>Ascaridoidea</taxon>
        <taxon>Ascarididae</taxon>
        <taxon>Parascaris</taxon>
    </lineage>
</organism>
<evidence type="ECO:0000256" key="2">
    <source>
        <dbReference type="ARBA" id="ARBA00008266"/>
    </source>
</evidence>
<keyword evidence="4" id="KW-0479">Metal-binding</keyword>
<comment type="similarity">
    <text evidence="2">Belongs to the Nudix hydrolase family. DIPP subfamily.</text>
</comment>
<dbReference type="PROSITE" id="PS00893">
    <property type="entry name" value="NUDIX_BOX"/>
    <property type="match status" value="1"/>
</dbReference>
<evidence type="ECO:0000256" key="7">
    <source>
        <dbReference type="ARBA" id="ARBA00033994"/>
    </source>
</evidence>
<evidence type="ECO:0000256" key="1">
    <source>
        <dbReference type="ARBA" id="ARBA00001946"/>
    </source>
</evidence>
<dbReference type="GO" id="GO:0005737">
    <property type="term" value="C:cytoplasm"/>
    <property type="evidence" value="ECO:0007669"/>
    <property type="project" value="TreeGrafter"/>
</dbReference>
<evidence type="ECO:0000256" key="5">
    <source>
        <dbReference type="ARBA" id="ARBA00022801"/>
    </source>
</evidence>
<keyword evidence="5" id="KW-0378">Hydrolase</keyword>
<dbReference type="Gene3D" id="3.90.79.10">
    <property type="entry name" value="Nucleoside Triphosphate Pyrophosphohydrolase"/>
    <property type="match status" value="1"/>
</dbReference>
<evidence type="ECO:0000256" key="3">
    <source>
        <dbReference type="ARBA" id="ARBA00012527"/>
    </source>
</evidence>
<protein>
    <recommendedName>
        <fullName evidence="3">diphosphoinositol-polyphosphate diphosphatase</fullName>
        <ecNumber evidence="3">3.6.1.52</ecNumber>
    </recommendedName>
</protein>
<reference evidence="10" key="1">
    <citation type="submission" date="2022-11" db="UniProtKB">
        <authorList>
            <consortium name="WormBaseParasite"/>
        </authorList>
    </citation>
    <scope>IDENTIFICATION</scope>
</reference>
<feature type="domain" description="Nudix hydrolase" evidence="8">
    <location>
        <begin position="15"/>
        <end position="140"/>
    </location>
</feature>
<dbReference type="GO" id="GO:0046872">
    <property type="term" value="F:metal ion binding"/>
    <property type="evidence" value="ECO:0007669"/>
    <property type="project" value="UniProtKB-KW"/>
</dbReference>
<evidence type="ECO:0000256" key="4">
    <source>
        <dbReference type="ARBA" id="ARBA00022723"/>
    </source>
</evidence>
<dbReference type="GO" id="GO:1901911">
    <property type="term" value="P:adenosine 5'-(hexahydrogen pentaphosphate) catabolic process"/>
    <property type="evidence" value="ECO:0007669"/>
    <property type="project" value="TreeGrafter"/>
</dbReference>
<accession>A0A915B5A1</accession>
<dbReference type="WBParaSite" id="PgR027_g073_t01">
    <property type="protein sequence ID" value="PgR027_g073_t01"/>
    <property type="gene ID" value="PgR027_g073"/>
</dbReference>
<dbReference type="GO" id="GO:0071543">
    <property type="term" value="P:diphosphoinositol polyphosphate metabolic process"/>
    <property type="evidence" value="ECO:0007669"/>
    <property type="project" value="TreeGrafter"/>
</dbReference>
<evidence type="ECO:0000313" key="9">
    <source>
        <dbReference type="Proteomes" id="UP000887569"/>
    </source>
</evidence>
<proteinExistence type="inferred from homology"/>
<dbReference type="InterPro" id="IPR000086">
    <property type="entry name" value="NUDIX_hydrolase_dom"/>
</dbReference>
<keyword evidence="9" id="KW-1185">Reference proteome</keyword>
<dbReference type="Pfam" id="PF00293">
    <property type="entry name" value="NUDIX"/>
    <property type="match status" value="1"/>
</dbReference>
<dbReference type="GO" id="GO:0005634">
    <property type="term" value="C:nucleus"/>
    <property type="evidence" value="ECO:0007669"/>
    <property type="project" value="TreeGrafter"/>
</dbReference>
<dbReference type="InterPro" id="IPR020084">
    <property type="entry name" value="NUDIX_hydrolase_CS"/>
</dbReference>
<name>A0A915B5A1_PARUN</name>
<dbReference type="GO" id="GO:0034432">
    <property type="term" value="F:bis(5'-adenosyl)-pentaphosphatase activity"/>
    <property type="evidence" value="ECO:0007669"/>
    <property type="project" value="TreeGrafter"/>
</dbReference>
<comment type="catalytic activity">
    <reaction evidence="7">
        <text>diphospho-myo-inositol polyphosphate + H2O = myo-inositol polyphosphate + phosphate.</text>
        <dbReference type="EC" id="3.6.1.52"/>
    </reaction>
</comment>
<evidence type="ECO:0000313" key="10">
    <source>
        <dbReference type="WBParaSite" id="PgR027_g073_t01"/>
    </source>
</evidence>
<dbReference type="PANTHER" id="PTHR12629">
    <property type="entry name" value="DIPHOSPHOINOSITOL POLYPHOSPHATE PHOSPHOHYDROLASE"/>
    <property type="match status" value="1"/>
</dbReference>
<dbReference type="PANTHER" id="PTHR12629:SF0">
    <property type="entry name" value="DIPHOSPHOINOSITOL-POLYPHOSPHATE DIPHOSPHATASE"/>
    <property type="match status" value="1"/>
</dbReference>
<dbReference type="GO" id="GO:0008486">
    <property type="term" value="F:diphosphoinositol-polyphosphate diphosphatase activity"/>
    <property type="evidence" value="ECO:0007669"/>
    <property type="project" value="UniProtKB-EC"/>
</dbReference>
<dbReference type="GO" id="GO:0034431">
    <property type="term" value="F:bis(5'-adenosyl)-hexaphosphatase activity"/>
    <property type="evidence" value="ECO:0007669"/>
    <property type="project" value="TreeGrafter"/>
</dbReference>
<dbReference type="InterPro" id="IPR047198">
    <property type="entry name" value="DDP-like_NUDIX"/>
</dbReference>
<evidence type="ECO:0000256" key="6">
    <source>
        <dbReference type="ARBA" id="ARBA00022842"/>
    </source>
</evidence>
<dbReference type="SUPFAM" id="SSF55811">
    <property type="entry name" value="Nudix"/>
    <property type="match status" value="1"/>
</dbReference>